<organism evidence="5 6">
    <name type="scientific">Mucuna pruriens</name>
    <name type="common">Velvet bean</name>
    <name type="synonym">Dolichos pruriens</name>
    <dbReference type="NCBI Taxonomy" id="157652"/>
    <lineage>
        <taxon>Eukaryota</taxon>
        <taxon>Viridiplantae</taxon>
        <taxon>Streptophyta</taxon>
        <taxon>Embryophyta</taxon>
        <taxon>Tracheophyta</taxon>
        <taxon>Spermatophyta</taxon>
        <taxon>Magnoliopsida</taxon>
        <taxon>eudicotyledons</taxon>
        <taxon>Gunneridae</taxon>
        <taxon>Pentapetalae</taxon>
        <taxon>rosids</taxon>
        <taxon>fabids</taxon>
        <taxon>Fabales</taxon>
        <taxon>Fabaceae</taxon>
        <taxon>Papilionoideae</taxon>
        <taxon>50 kb inversion clade</taxon>
        <taxon>NPAAA clade</taxon>
        <taxon>indigoferoid/millettioid clade</taxon>
        <taxon>Phaseoleae</taxon>
        <taxon>Mucuna</taxon>
    </lineage>
</organism>
<dbReference type="Pfam" id="PF03732">
    <property type="entry name" value="Retrotrans_gag"/>
    <property type="match status" value="1"/>
</dbReference>
<evidence type="ECO:0000256" key="1">
    <source>
        <dbReference type="SAM" id="Coils"/>
    </source>
</evidence>
<keyword evidence="6" id="KW-1185">Reference proteome</keyword>
<reference evidence="5" key="1">
    <citation type="submission" date="2018-05" db="EMBL/GenBank/DDBJ databases">
        <title>Draft genome of Mucuna pruriens seed.</title>
        <authorList>
            <person name="Nnadi N.E."/>
            <person name="Vos R."/>
            <person name="Hasami M.H."/>
            <person name="Devisetty U.K."/>
            <person name="Aguiy J.C."/>
        </authorList>
    </citation>
    <scope>NUCLEOTIDE SEQUENCE [LARGE SCALE GENOMIC DNA]</scope>
    <source>
        <strain evidence="5">JCA_2017</strain>
    </source>
</reference>
<sequence>MEIGTRSQWRRAFERKHGNLLNILDIKVQPTALEVLAQYYDVPLRCFTFRDFQLAPTLEEYKHLLELPLWGSPYYFHRGQSPSWRSIAKLLRVTKTKMVREKKNRNGLEGIQKSYLEERLYQFREDGDWPAFMDAYGLLVYEIVLFPHGDDFVDLIVADAYLAKRDGDENPTMALLANTYYTLNHCCERKGENLRCCIPLLYLWMTAHLFHSRLKTACPIEEFKWCWIKTMIRDLWARQLDQATERTICWYPMWNEKEEIIQAGYPAIKVPSVEAMTSFVIQGPEAHSGESHRKIRHAWKNARVGLPQGESQHRDKEVHIYEVHETLRVRELEENLAQKEAKQNSLKRKLEEVVTALASAEQEVSRERQLSDQVSKRARVEEKDRIKIGSCLKAADQEMCLQRAQRDRLKEALSAIKEREAEREAQLLRLQEKTHPLEEELTRAKLSKEYLIYQRRESIFELIKARTKVEEAEAHFQATIQELRSTLETWKERRVIAPRHRYRTKSQAKDMEDAIESLEQQNQELKGEIGQLREQMSKLFELFTQGAARNIAGAQGAQGPDRASVENPGVGESRASYQSPQDPNRVRQAMLGSIPSSNEKISSLEERVRAEEGTGNHGLDVTDLCLVPDIILPTDFKVPKFEKYKGSSCPRTHLAMYCRKMVSFIHQDKILVHCFQDSLTGAALSWYVNLESGRIKKWRELAETFVRQYKYNEDMAVDHSRLQNLSKANSKGFKDYAQRWRELAAQVQPPLSEKKMITMFINTLPSPFYDKAVGSVATNFADLVTVGERIEFDIKRGKFAQTSTNNGFAKKAGYEKKKGEANAILIDLAS</sequence>
<dbReference type="OrthoDB" id="686606at2759"/>
<dbReference type="PANTHER" id="PTHR48154:SF1">
    <property type="entry name" value="PROTEIN, PUTATIVE-RELATED"/>
    <property type="match status" value="1"/>
</dbReference>
<accession>A0A371ELP3</accession>
<proteinExistence type="predicted"/>
<protein>
    <submittedName>
        <fullName evidence="5">Uncharacterized protein</fullName>
    </submittedName>
</protein>
<evidence type="ECO:0000259" key="3">
    <source>
        <dbReference type="Pfam" id="PF03732"/>
    </source>
</evidence>
<keyword evidence="1" id="KW-0175">Coiled coil</keyword>
<feature type="domain" description="DUF7745" evidence="4">
    <location>
        <begin position="8"/>
        <end position="262"/>
    </location>
</feature>
<evidence type="ECO:0000313" key="6">
    <source>
        <dbReference type="Proteomes" id="UP000257109"/>
    </source>
</evidence>
<feature type="coiled-coil region" evidence="1">
    <location>
        <begin position="501"/>
        <end position="542"/>
    </location>
</feature>
<dbReference type="EMBL" id="QJKJ01013244">
    <property type="protein sequence ID" value="RDX66859.1"/>
    <property type="molecule type" value="Genomic_DNA"/>
</dbReference>
<feature type="region of interest" description="Disordered" evidence="2">
    <location>
        <begin position="553"/>
        <end position="584"/>
    </location>
</feature>
<evidence type="ECO:0000256" key="2">
    <source>
        <dbReference type="SAM" id="MobiDB-lite"/>
    </source>
</evidence>
<name>A0A371ELP3_MUCPR</name>
<dbReference type="Pfam" id="PF24924">
    <property type="entry name" value="DUF7745"/>
    <property type="match status" value="1"/>
</dbReference>
<feature type="domain" description="Retrotransposon gag" evidence="3">
    <location>
        <begin position="677"/>
        <end position="764"/>
    </location>
</feature>
<comment type="caution">
    <text evidence="5">The sequence shown here is derived from an EMBL/GenBank/DDBJ whole genome shotgun (WGS) entry which is preliminary data.</text>
</comment>
<dbReference type="PANTHER" id="PTHR48154">
    <property type="entry name" value="PROTEIN, PUTATIVE-RELATED"/>
    <property type="match status" value="1"/>
</dbReference>
<feature type="coiled-coil region" evidence="1">
    <location>
        <begin position="322"/>
        <end position="377"/>
    </location>
</feature>
<gene>
    <name evidence="5" type="ORF">CR513_54326</name>
</gene>
<dbReference type="AlphaFoldDB" id="A0A371ELP3"/>
<dbReference type="InterPro" id="IPR056647">
    <property type="entry name" value="DUF7745"/>
</dbReference>
<dbReference type="Proteomes" id="UP000257109">
    <property type="component" value="Unassembled WGS sequence"/>
</dbReference>
<evidence type="ECO:0000313" key="5">
    <source>
        <dbReference type="EMBL" id="RDX66859.1"/>
    </source>
</evidence>
<feature type="non-terminal residue" evidence="5">
    <location>
        <position position="1"/>
    </location>
</feature>
<dbReference type="InterPro" id="IPR005162">
    <property type="entry name" value="Retrotrans_gag_dom"/>
</dbReference>
<evidence type="ECO:0000259" key="4">
    <source>
        <dbReference type="Pfam" id="PF24924"/>
    </source>
</evidence>
<feature type="coiled-coil region" evidence="1">
    <location>
        <begin position="406"/>
        <end position="433"/>
    </location>
</feature>
<dbReference type="Gene3D" id="1.20.5.170">
    <property type="match status" value="1"/>
</dbReference>